<protein>
    <submittedName>
        <fullName evidence="2">Uncharacterized protein</fullName>
    </submittedName>
</protein>
<evidence type="ECO:0000313" key="1">
    <source>
        <dbReference type="Proteomes" id="UP000887579"/>
    </source>
</evidence>
<accession>A0AC34FA97</accession>
<evidence type="ECO:0000313" key="2">
    <source>
        <dbReference type="WBParaSite" id="ES5_v2.g14175.t1"/>
    </source>
</evidence>
<dbReference type="WBParaSite" id="ES5_v2.g14175.t1">
    <property type="protein sequence ID" value="ES5_v2.g14175.t1"/>
    <property type="gene ID" value="ES5_v2.g14175"/>
</dbReference>
<sequence length="924" mass="104745">MADPPKIQGLPEEVRNVICNAQVVTTLAGAARELIDNAIDAGATNIEIRLTENGVDIMEVIDNGRGIDEQNFEFLAKKHCTSKFRDMKDFDNLDTFGFRGEALNALATFSKVIITTKTQAAPTATRLTFNLSNIEKREKTAGKVGTSVAIHQLFQTLPVRRHELSKNSKKEFVKLVNTIQAFGFARPDIKFTCSNVIKGKKNPVLSTPGGKATLKDAISTIFGFRAEKDNLLQIFDTLPDSKIRAFCNITTSGDRQFEVLQIHGYISSTESGLGSHAPDRQFIFVNKRHVDYPEASKVINELYRAHNKNRYALYVLFVTVHPSRVNVNITPDKRTVKLRDEPIFFAKLRASLQKAFTIDKGTYTPITSNSKTEISSQIPASPNLPQIWSVKKSLSQIENEQQLQQEPEQEIEEITVAEKEKQSSRKPNERMPATGFASTLPSNPKNILPKLSSKRLPPTTISSDRLQQTPINPAKKRKTSSHDTSHDSNRSGGGGSHIFKSLWTTPLPNEEAEKDVKIDESSPAVDNSELVRRMHNASQESFSPMYEDDGDDNDISIVESTSTDNLSNNDKRSSKKRKRKEGDEKQRGTVAEEEEPINDENEAIVFEQLEQQKLVKRNPVQYLLKNPPEWYFGYLRREIPDSSEVETVRICHEEFRSPTEIGHEKFLEHLKSLINDAESLSSSSQPHDLSFEEDDSQKIANEEDTKVVINKEDFSRMKVLWQFNKSFIFCNLDKHVFIVDQHAADEKYNFENYVKNAKLKRQILIKPIFLHLSPVQEQILRNNLDVFLKNGFDFTFNDLDDRNRVQMASVPNFVGIQCGVNEVEEILSYLSESDNITDSNYRPEKVLKGFASKACRQSVMVGDQLEMKQMQTLVNRLAFLDKPWNCPHGRPTVRLLKINLPSPPLSQEKQVIDELTQQLANFGK</sequence>
<dbReference type="Proteomes" id="UP000887579">
    <property type="component" value="Unplaced"/>
</dbReference>
<organism evidence="1 2">
    <name type="scientific">Panagrolaimus sp. ES5</name>
    <dbReference type="NCBI Taxonomy" id="591445"/>
    <lineage>
        <taxon>Eukaryota</taxon>
        <taxon>Metazoa</taxon>
        <taxon>Ecdysozoa</taxon>
        <taxon>Nematoda</taxon>
        <taxon>Chromadorea</taxon>
        <taxon>Rhabditida</taxon>
        <taxon>Tylenchina</taxon>
        <taxon>Panagrolaimomorpha</taxon>
        <taxon>Panagrolaimoidea</taxon>
        <taxon>Panagrolaimidae</taxon>
        <taxon>Panagrolaimus</taxon>
    </lineage>
</organism>
<proteinExistence type="predicted"/>
<name>A0AC34FA97_9BILA</name>
<reference evidence="2" key="1">
    <citation type="submission" date="2022-11" db="UniProtKB">
        <authorList>
            <consortium name="WormBaseParasite"/>
        </authorList>
    </citation>
    <scope>IDENTIFICATION</scope>
</reference>